<feature type="chain" id="PRO_5043343404" evidence="1">
    <location>
        <begin position="18"/>
        <end position="637"/>
    </location>
</feature>
<dbReference type="GeneID" id="90540539"/>
<protein>
    <submittedName>
        <fullName evidence="2">Uncharacterized protein</fullName>
    </submittedName>
</protein>
<gene>
    <name evidence="2" type="ORF">VNE69_02249</name>
</gene>
<evidence type="ECO:0000256" key="1">
    <source>
        <dbReference type="SAM" id="SignalP"/>
    </source>
</evidence>
<accession>A0AAX4J9V7</accession>
<dbReference type="KEGG" id="vnx:VNE69_02249"/>
<sequence>MLLIISLLKCTTVSLSANEIDLESLLGFTHEDIDSVLSNEEDIETILRIYEEKIPEEKLISIMNTDNTHEENHQIENIQNNNCVSTKKIPIRDLFDEHIDVAKNRQFECKSEAKNEINEDIKYNENLNERNYQFDSGIEKYVTSNNFTCDKIINAYNHNNKNLGYTLSDVKNIVLNTGANFYKEKNNIDYVVDEKTITKKYKTQKNVPHEENPGYNCGIISYKKEKTSSETHKKKDCNNCSAVIRYSETHEQLSTQEPMYCESHDIERATITTDERPMFVIHEREKSQDNQNAFCDDSIYEQIQKKRDRNITYVRSKYNNNSDLSCGENLKDVNLHTDRVFIQSQRIYDQEAHEDTFLDRKYTIIYDTSGNYNAKEGLIDDDTFQEKNNAIINDISSTTIANGESISIDRASKRIQNETNNNPTFPVKNNGLLLDKRLKELKITLETLRDEEALFISRIPNYGKKLILNKQEMKIIKINRNYLKSKFDFYEKNLIMYAYSIKDKVSCLDSQHNELIINSLNFVISVCNFAIPPNRLLSKRKEYYKLFFYFSLDYWKIETVLNKINLSEFIRIIYENLNNKTICEIEKKFEILKDLLSMVYMFEDFYKQKESLSKRIKNICEVMRQKHIFKLKNKRYI</sequence>
<dbReference type="EMBL" id="CP142727">
    <property type="protein sequence ID" value="WUR02730.1"/>
    <property type="molecule type" value="Genomic_DNA"/>
</dbReference>
<evidence type="ECO:0000313" key="2">
    <source>
        <dbReference type="EMBL" id="WUR02730.1"/>
    </source>
</evidence>
<dbReference type="Proteomes" id="UP001334084">
    <property type="component" value="Chromosome 2"/>
</dbReference>
<proteinExistence type="predicted"/>
<organism evidence="2 3">
    <name type="scientific">Vairimorpha necatrix</name>
    <dbReference type="NCBI Taxonomy" id="6039"/>
    <lineage>
        <taxon>Eukaryota</taxon>
        <taxon>Fungi</taxon>
        <taxon>Fungi incertae sedis</taxon>
        <taxon>Microsporidia</taxon>
        <taxon>Nosematidae</taxon>
        <taxon>Vairimorpha</taxon>
    </lineage>
</organism>
<name>A0AAX4J9V7_9MICR</name>
<feature type="signal peptide" evidence="1">
    <location>
        <begin position="1"/>
        <end position="17"/>
    </location>
</feature>
<dbReference type="RefSeq" id="XP_065328875.1">
    <property type="nucleotide sequence ID" value="XM_065472803.1"/>
</dbReference>
<reference evidence="2" key="1">
    <citation type="journal article" date="2024" name="BMC Genomics">
        <title>Functional annotation of a divergent genome using sequence and structure-based similarity.</title>
        <authorList>
            <person name="Svedberg D."/>
            <person name="Winiger R.R."/>
            <person name="Berg A."/>
            <person name="Sharma H."/>
            <person name="Tellgren-Roth C."/>
            <person name="Debrunner-Vossbrinck B.A."/>
            <person name="Vossbrinck C.R."/>
            <person name="Barandun J."/>
        </authorList>
    </citation>
    <scope>NUCLEOTIDE SEQUENCE</scope>
    <source>
        <strain evidence="2">Illinois isolate</strain>
    </source>
</reference>
<keyword evidence="3" id="KW-1185">Reference proteome</keyword>
<dbReference type="AlphaFoldDB" id="A0AAX4J9V7"/>
<keyword evidence="1" id="KW-0732">Signal</keyword>
<evidence type="ECO:0000313" key="3">
    <source>
        <dbReference type="Proteomes" id="UP001334084"/>
    </source>
</evidence>